<organism evidence="2 3">
    <name type="scientific">Brachionus plicatilis</name>
    <name type="common">Marine rotifer</name>
    <name type="synonym">Brachionus muelleri</name>
    <dbReference type="NCBI Taxonomy" id="10195"/>
    <lineage>
        <taxon>Eukaryota</taxon>
        <taxon>Metazoa</taxon>
        <taxon>Spiralia</taxon>
        <taxon>Gnathifera</taxon>
        <taxon>Rotifera</taxon>
        <taxon>Eurotatoria</taxon>
        <taxon>Monogononta</taxon>
        <taxon>Pseudotrocha</taxon>
        <taxon>Ploima</taxon>
        <taxon>Brachionidae</taxon>
        <taxon>Brachionus</taxon>
    </lineage>
</organism>
<dbReference type="InterPro" id="IPR010309">
    <property type="entry name" value="E3_Ub_ligase_DUF908"/>
</dbReference>
<sequence>MKIDRKFRKTLSEIPNDCKQLIEKLKSCHDNDQLLTELCAIKSWNIGKCELYHWADVLDRFNSILEQSCAHKSEQSWQLACDLSENVKLKTLLLAVLQFTALLIEHSYSRHLYNSIEHLTTLLESTDFLVILSVLNLLYVFSKRSIFINRLSNDKKQALVQRLLYLAESWGGKENGLDLVKCCLYTDLSNFPSSATAVNFEYTVDTSINTDSKDEVSFLSHNQPSKTTVTKHVKLEKVNM</sequence>
<evidence type="ECO:0000259" key="1">
    <source>
        <dbReference type="Pfam" id="PF06012"/>
    </source>
</evidence>
<comment type="caution">
    <text evidence="2">The sequence shown here is derived from an EMBL/GenBank/DDBJ whole genome shotgun (WGS) entry which is preliminary data.</text>
</comment>
<gene>
    <name evidence="2" type="ORF">BpHYR1_027752</name>
</gene>
<protein>
    <submittedName>
        <fullName evidence="2">E3 ubiquitin-ligase HUWE1-like</fullName>
    </submittedName>
</protein>
<accession>A0A3M7R2S7</accession>
<dbReference type="AlphaFoldDB" id="A0A3M7R2S7"/>
<evidence type="ECO:0000313" key="3">
    <source>
        <dbReference type="Proteomes" id="UP000276133"/>
    </source>
</evidence>
<proteinExistence type="predicted"/>
<evidence type="ECO:0000313" key="2">
    <source>
        <dbReference type="EMBL" id="RNA17883.1"/>
    </source>
</evidence>
<feature type="domain" description="DUF908" evidence="1">
    <location>
        <begin position="90"/>
        <end position="223"/>
    </location>
</feature>
<reference evidence="2 3" key="1">
    <citation type="journal article" date="2018" name="Sci. Rep.">
        <title>Genomic signatures of local adaptation to the degree of environmental predictability in rotifers.</title>
        <authorList>
            <person name="Franch-Gras L."/>
            <person name="Hahn C."/>
            <person name="Garcia-Roger E.M."/>
            <person name="Carmona M.J."/>
            <person name="Serra M."/>
            <person name="Gomez A."/>
        </authorList>
    </citation>
    <scope>NUCLEOTIDE SEQUENCE [LARGE SCALE GENOMIC DNA]</scope>
    <source>
        <strain evidence="2">HYR1</strain>
    </source>
</reference>
<name>A0A3M7R2S7_BRAPC</name>
<dbReference type="STRING" id="10195.A0A3M7R2S7"/>
<dbReference type="OrthoDB" id="8068875at2759"/>
<keyword evidence="2" id="KW-0436">Ligase</keyword>
<dbReference type="Pfam" id="PF06012">
    <property type="entry name" value="DUF908"/>
    <property type="match status" value="1"/>
</dbReference>
<dbReference type="Proteomes" id="UP000276133">
    <property type="component" value="Unassembled WGS sequence"/>
</dbReference>
<dbReference type="GO" id="GO:0016874">
    <property type="term" value="F:ligase activity"/>
    <property type="evidence" value="ECO:0007669"/>
    <property type="project" value="UniProtKB-KW"/>
</dbReference>
<dbReference type="EMBL" id="REGN01004351">
    <property type="protein sequence ID" value="RNA17883.1"/>
    <property type="molecule type" value="Genomic_DNA"/>
</dbReference>
<feature type="non-terminal residue" evidence="2">
    <location>
        <position position="240"/>
    </location>
</feature>
<keyword evidence="3" id="KW-1185">Reference proteome</keyword>